<comment type="caution">
    <text evidence="4">The sequence shown here is derived from an EMBL/GenBank/DDBJ whole genome shotgun (WGS) entry which is preliminary data.</text>
</comment>
<dbReference type="EMBL" id="JAUSVL010000001">
    <property type="protein sequence ID" value="MDQ0291961.1"/>
    <property type="molecule type" value="Genomic_DNA"/>
</dbReference>
<reference evidence="4" key="1">
    <citation type="submission" date="2023-07" db="EMBL/GenBank/DDBJ databases">
        <title>Genomic Encyclopedia of Type Strains, Phase IV (KMG-IV): sequencing the most valuable type-strain genomes for metagenomic binning, comparative biology and taxonomic classification.</title>
        <authorList>
            <person name="Goeker M."/>
        </authorList>
    </citation>
    <scope>NUCLEOTIDE SEQUENCE</scope>
    <source>
        <strain evidence="4">DSM 24202</strain>
    </source>
</reference>
<proteinExistence type="predicted"/>
<keyword evidence="2" id="KW-0472">Membrane</keyword>
<dbReference type="GO" id="GO:0009279">
    <property type="term" value="C:cell outer membrane"/>
    <property type="evidence" value="ECO:0007669"/>
    <property type="project" value="UniProtKB-SubCell"/>
</dbReference>
<comment type="subcellular location">
    <subcellularLocation>
        <location evidence="1">Cell outer membrane</location>
    </subcellularLocation>
</comment>
<evidence type="ECO:0000313" key="4">
    <source>
        <dbReference type="EMBL" id="MDQ0291961.1"/>
    </source>
</evidence>
<gene>
    <name evidence="4" type="ORF">J3R75_004068</name>
</gene>
<dbReference type="Gene3D" id="2.40.170.20">
    <property type="entry name" value="TonB-dependent receptor, beta-barrel domain"/>
    <property type="match status" value="1"/>
</dbReference>
<organism evidence="4 5">
    <name type="scientific">Oligosphaera ethanolica</name>
    <dbReference type="NCBI Taxonomy" id="760260"/>
    <lineage>
        <taxon>Bacteria</taxon>
        <taxon>Pseudomonadati</taxon>
        <taxon>Lentisphaerota</taxon>
        <taxon>Oligosphaeria</taxon>
        <taxon>Oligosphaerales</taxon>
        <taxon>Oligosphaeraceae</taxon>
        <taxon>Oligosphaera</taxon>
    </lineage>
</organism>
<accession>A0AAE3VKF1</accession>
<keyword evidence="3" id="KW-0998">Cell outer membrane</keyword>
<dbReference type="SUPFAM" id="SSF56935">
    <property type="entry name" value="Porins"/>
    <property type="match status" value="1"/>
</dbReference>
<keyword evidence="4" id="KW-0675">Receptor</keyword>
<keyword evidence="5" id="KW-1185">Reference proteome</keyword>
<evidence type="ECO:0000256" key="1">
    <source>
        <dbReference type="ARBA" id="ARBA00004442"/>
    </source>
</evidence>
<evidence type="ECO:0000256" key="2">
    <source>
        <dbReference type="ARBA" id="ARBA00023136"/>
    </source>
</evidence>
<evidence type="ECO:0000313" key="5">
    <source>
        <dbReference type="Proteomes" id="UP001238163"/>
    </source>
</evidence>
<dbReference type="AlphaFoldDB" id="A0AAE3VKF1"/>
<evidence type="ECO:0000256" key="3">
    <source>
        <dbReference type="ARBA" id="ARBA00023237"/>
    </source>
</evidence>
<protein>
    <submittedName>
        <fullName evidence="4">Outer membrane receptor protein involved in Fe transport</fullName>
    </submittedName>
</protein>
<dbReference type="Proteomes" id="UP001238163">
    <property type="component" value="Unassembled WGS sequence"/>
</dbReference>
<name>A0AAE3VKF1_9BACT</name>
<dbReference type="InterPro" id="IPR036942">
    <property type="entry name" value="Beta-barrel_TonB_sf"/>
</dbReference>
<sequence>MGLRADSDDQRPFSWGVDLYARMATEADSLSLITGDMERYAGWTTYNLEVSCRWVPRPEKPRQVVRLGAGVENISDKTYSYAREWLYAPGRNYFVRLAMSF</sequence>